<evidence type="ECO:0000256" key="1">
    <source>
        <dbReference type="ARBA" id="ARBA00004418"/>
    </source>
</evidence>
<evidence type="ECO:0000259" key="9">
    <source>
        <dbReference type="Pfam" id="PF13098"/>
    </source>
</evidence>
<evidence type="ECO:0000256" key="5">
    <source>
        <dbReference type="ARBA" id="ARBA00023157"/>
    </source>
</evidence>
<evidence type="ECO:0000256" key="3">
    <source>
        <dbReference type="ARBA" id="ARBA00022729"/>
    </source>
</evidence>
<keyword evidence="10" id="KW-0413">Isomerase</keyword>
<dbReference type="SUPFAM" id="SSF52833">
    <property type="entry name" value="Thioredoxin-like"/>
    <property type="match status" value="1"/>
</dbReference>
<sequence length="243" mass="26695">MDTFMKTYWGVAVFAMMALFCGATNADNKAIEQALKEALPGVKPDSITPSAMAGLFEVVVGPKLFYVSEDGRYLFQGSMIDIKAREDLTEGKLANARISSLKNVGSNNMIAFKPESSKHLVYVFTDIDCGYCRKLHSEIDQYLTEGIEIRYLFFPRTGEGSDSYNKAVSVWCAEDRNAALTKAKRGDTIEKRQCENPVDRHLALGTQMGAAGTPMLVTEKGNILPGYVPAAQLAKILSQEAEK</sequence>
<evidence type="ECO:0000256" key="7">
    <source>
        <dbReference type="RuleBase" id="RU364038"/>
    </source>
</evidence>
<dbReference type="InterPro" id="IPR033954">
    <property type="entry name" value="DiS-bond_Isoase_DsbC/G"/>
</dbReference>
<comment type="subcellular location">
    <subcellularLocation>
        <location evidence="1 7">Periplasm</location>
    </subcellularLocation>
</comment>
<evidence type="ECO:0000256" key="6">
    <source>
        <dbReference type="ARBA" id="ARBA00023284"/>
    </source>
</evidence>
<keyword evidence="6 7" id="KW-0676">Redox-active center</keyword>
<dbReference type="GO" id="GO:0016853">
    <property type="term" value="F:isomerase activity"/>
    <property type="evidence" value="ECO:0007669"/>
    <property type="project" value="UniProtKB-KW"/>
</dbReference>
<dbReference type="GO" id="GO:0042597">
    <property type="term" value="C:periplasmic space"/>
    <property type="evidence" value="ECO:0007669"/>
    <property type="project" value="UniProtKB-SubCell"/>
</dbReference>
<feature type="domain" description="Thioredoxin-like fold" evidence="9">
    <location>
        <begin position="116"/>
        <end position="237"/>
    </location>
</feature>
<dbReference type="EMBL" id="AP017928">
    <property type="protein sequence ID" value="BBA34604.1"/>
    <property type="molecule type" value="Genomic_DNA"/>
</dbReference>
<keyword evidence="5" id="KW-1015">Disulfide bond</keyword>
<keyword evidence="4 7" id="KW-0574">Periplasm</keyword>
<dbReference type="InterPro" id="IPR012336">
    <property type="entry name" value="Thioredoxin-like_fold"/>
</dbReference>
<keyword evidence="3 7" id="KW-0732">Signal</keyword>
<dbReference type="KEGG" id="mmai:sS8_2657"/>
<feature type="signal peptide" evidence="7">
    <location>
        <begin position="1"/>
        <end position="26"/>
    </location>
</feature>
<dbReference type="CDD" id="cd03020">
    <property type="entry name" value="DsbA_DsbC_DsbG"/>
    <property type="match status" value="1"/>
</dbReference>
<evidence type="ECO:0000256" key="2">
    <source>
        <dbReference type="ARBA" id="ARBA00009813"/>
    </source>
</evidence>
<evidence type="ECO:0000256" key="4">
    <source>
        <dbReference type="ARBA" id="ARBA00022764"/>
    </source>
</evidence>
<protein>
    <recommendedName>
        <fullName evidence="7">Thiol:disulfide interchange protein</fullName>
    </recommendedName>
</protein>
<evidence type="ECO:0000313" key="10">
    <source>
        <dbReference type="EMBL" id="BBA34604.1"/>
    </source>
</evidence>
<feature type="domain" description="Disulphide bond isomerase DsbC/G N-terminal" evidence="8">
    <location>
        <begin position="23"/>
        <end position="90"/>
    </location>
</feature>
<gene>
    <name evidence="10" type="ORF">sS8_2657</name>
</gene>
<comment type="function">
    <text evidence="7">Required for disulfide bond formation in some periplasmic proteins. Acts by transferring its disulfide bond to other proteins and is reduced in the process.</text>
</comment>
<reference evidence="10 11" key="1">
    <citation type="submission" date="2016-12" db="EMBL/GenBank/DDBJ databases">
        <title>Genome sequencing of Methylocaldum marinum.</title>
        <authorList>
            <person name="Takeuchi M."/>
            <person name="Kamagata Y."/>
            <person name="Hiraoka S."/>
            <person name="Oshima K."/>
            <person name="Hattori M."/>
            <person name="Iwasaki W."/>
        </authorList>
    </citation>
    <scope>NUCLEOTIDE SEQUENCE [LARGE SCALE GENOMIC DNA]</scope>
    <source>
        <strain evidence="10 11">S8</strain>
    </source>
</reference>
<evidence type="ECO:0000313" key="11">
    <source>
        <dbReference type="Proteomes" id="UP000266313"/>
    </source>
</evidence>
<keyword evidence="11" id="KW-1185">Reference proteome</keyword>
<accession>A0A250KSW5</accession>
<comment type="similarity">
    <text evidence="2 7">Belongs to the thioredoxin family. DsbC subfamily.</text>
</comment>
<dbReference type="PANTHER" id="PTHR35272:SF3">
    <property type="entry name" value="THIOL:DISULFIDE INTERCHANGE PROTEIN DSBC"/>
    <property type="match status" value="1"/>
</dbReference>
<dbReference type="InterPro" id="IPR051470">
    <property type="entry name" value="Thiol:disulfide_interchange"/>
</dbReference>
<dbReference type="Gene3D" id="3.10.450.70">
    <property type="entry name" value="Disulphide bond isomerase, DsbC/G, N-terminal"/>
    <property type="match status" value="1"/>
</dbReference>
<feature type="chain" id="PRO_5011825536" description="Thiol:disulfide interchange protein" evidence="7">
    <location>
        <begin position="27"/>
        <end position="243"/>
    </location>
</feature>
<dbReference type="AlphaFoldDB" id="A0A250KSW5"/>
<dbReference type="Proteomes" id="UP000266313">
    <property type="component" value="Chromosome"/>
</dbReference>
<dbReference type="InterPro" id="IPR009094">
    <property type="entry name" value="DiS-bond_isomerase_DsbC/G_N_sf"/>
</dbReference>
<dbReference type="SMR" id="A0A250KSW5"/>
<dbReference type="InterPro" id="IPR018950">
    <property type="entry name" value="DiS-bond_isomerase_DsbC/G_N"/>
</dbReference>
<dbReference type="Pfam" id="PF13098">
    <property type="entry name" value="Thioredoxin_2"/>
    <property type="match status" value="1"/>
</dbReference>
<proteinExistence type="inferred from homology"/>
<evidence type="ECO:0000259" key="8">
    <source>
        <dbReference type="Pfam" id="PF10411"/>
    </source>
</evidence>
<dbReference type="PANTHER" id="PTHR35272">
    <property type="entry name" value="THIOL:DISULFIDE INTERCHANGE PROTEIN DSBC-RELATED"/>
    <property type="match status" value="1"/>
</dbReference>
<dbReference type="Pfam" id="PF10411">
    <property type="entry name" value="DsbC_N"/>
    <property type="match status" value="1"/>
</dbReference>
<name>A0A250KSW5_9GAMM</name>
<dbReference type="InterPro" id="IPR036249">
    <property type="entry name" value="Thioredoxin-like_sf"/>
</dbReference>
<dbReference type="SUPFAM" id="SSF54423">
    <property type="entry name" value="DsbC/DsbG N-terminal domain-like"/>
    <property type="match status" value="1"/>
</dbReference>
<organism evidence="10 11">
    <name type="scientific">Methylocaldum marinum</name>
    <dbReference type="NCBI Taxonomy" id="1432792"/>
    <lineage>
        <taxon>Bacteria</taxon>
        <taxon>Pseudomonadati</taxon>
        <taxon>Pseudomonadota</taxon>
        <taxon>Gammaproteobacteria</taxon>
        <taxon>Methylococcales</taxon>
        <taxon>Methylococcaceae</taxon>
        <taxon>Methylocaldum</taxon>
    </lineage>
</organism>
<dbReference type="Gene3D" id="3.40.30.10">
    <property type="entry name" value="Glutaredoxin"/>
    <property type="match status" value="1"/>
</dbReference>